<keyword evidence="3" id="KW-1185">Reference proteome</keyword>
<protein>
    <submittedName>
        <fullName evidence="2">Uncharacterized protein</fullName>
    </submittedName>
</protein>
<feature type="compositionally biased region" description="Basic and acidic residues" evidence="1">
    <location>
        <begin position="55"/>
        <end position="65"/>
    </location>
</feature>
<reference evidence="2 3" key="1">
    <citation type="submission" date="2024-01" db="EMBL/GenBank/DDBJ databases">
        <title>Novel species of the genus Luteimonas isolated from rivers.</title>
        <authorList>
            <person name="Lu H."/>
        </authorList>
    </citation>
    <scope>NUCLEOTIDE SEQUENCE [LARGE SCALE GENOMIC DNA]</scope>
    <source>
        <strain evidence="2 3">SMYT11W</strain>
    </source>
</reference>
<feature type="region of interest" description="Disordered" evidence="1">
    <location>
        <begin position="1"/>
        <end position="100"/>
    </location>
</feature>
<evidence type="ECO:0000313" key="3">
    <source>
        <dbReference type="Proteomes" id="UP001358324"/>
    </source>
</evidence>
<feature type="compositionally biased region" description="Polar residues" evidence="1">
    <location>
        <begin position="42"/>
        <end position="51"/>
    </location>
</feature>
<dbReference type="RefSeq" id="WP_332076720.1">
    <property type="nucleotide sequence ID" value="NZ_JAZHBM010000001.1"/>
</dbReference>
<evidence type="ECO:0000256" key="1">
    <source>
        <dbReference type="SAM" id="MobiDB-lite"/>
    </source>
</evidence>
<feature type="compositionally biased region" description="Basic and acidic residues" evidence="1">
    <location>
        <begin position="80"/>
        <end position="100"/>
    </location>
</feature>
<feature type="compositionally biased region" description="Basic and acidic residues" evidence="1">
    <location>
        <begin position="16"/>
        <end position="39"/>
    </location>
</feature>
<dbReference type="EMBL" id="JAZHBM010000001">
    <property type="protein sequence ID" value="MEF3080954.1"/>
    <property type="molecule type" value="Genomic_DNA"/>
</dbReference>
<sequence length="100" mass="10715">MSSKDTRSASNPDQPQQRDHVAVNDRKAARGDAYAHDDNPSAEGNDTSLTAGPSFERRVHADGHVEGVPPPVVTGDDSEDKAGAHDASDRTRDGREHTQD</sequence>
<evidence type="ECO:0000313" key="2">
    <source>
        <dbReference type="EMBL" id="MEF3080954.1"/>
    </source>
</evidence>
<comment type="caution">
    <text evidence="2">The sequence shown here is derived from an EMBL/GenBank/DDBJ whole genome shotgun (WGS) entry which is preliminary data.</text>
</comment>
<organism evidence="2 3">
    <name type="scientific">Luteimonas flava</name>
    <dbReference type="NCBI Taxonomy" id="3115822"/>
    <lineage>
        <taxon>Bacteria</taxon>
        <taxon>Pseudomonadati</taxon>
        <taxon>Pseudomonadota</taxon>
        <taxon>Gammaproteobacteria</taxon>
        <taxon>Lysobacterales</taxon>
        <taxon>Lysobacteraceae</taxon>
        <taxon>Luteimonas</taxon>
    </lineage>
</organism>
<accession>A0ABU7WAF8</accession>
<dbReference type="Proteomes" id="UP001358324">
    <property type="component" value="Unassembled WGS sequence"/>
</dbReference>
<gene>
    <name evidence="2" type="ORF">V3391_01805</name>
</gene>
<name>A0ABU7WAF8_9GAMM</name>
<proteinExistence type="predicted"/>